<keyword evidence="7" id="KW-1185">Reference proteome</keyword>
<organism evidence="6 7">
    <name type="scientific">Streptomyces kunmingensis</name>
    <dbReference type="NCBI Taxonomy" id="68225"/>
    <lineage>
        <taxon>Bacteria</taxon>
        <taxon>Bacillati</taxon>
        <taxon>Actinomycetota</taxon>
        <taxon>Actinomycetes</taxon>
        <taxon>Kitasatosporales</taxon>
        <taxon>Streptomycetaceae</taxon>
        <taxon>Streptomyces</taxon>
    </lineage>
</organism>
<dbReference type="Pfam" id="PF00440">
    <property type="entry name" value="TetR_N"/>
    <property type="match status" value="1"/>
</dbReference>
<dbReference type="InterPro" id="IPR001647">
    <property type="entry name" value="HTH_TetR"/>
</dbReference>
<comment type="caution">
    <text evidence="6">The sequence shown here is derived from an EMBL/GenBank/DDBJ whole genome shotgun (WGS) entry which is preliminary data.</text>
</comment>
<feature type="domain" description="HTH tetR-type" evidence="5">
    <location>
        <begin position="36"/>
        <end position="96"/>
    </location>
</feature>
<dbReference type="InterPro" id="IPR036271">
    <property type="entry name" value="Tet_transcr_reg_TetR-rel_C_sf"/>
</dbReference>
<evidence type="ECO:0000313" key="7">
    <source>
        <dbReference type="Proteomes" id="UP001352223"/>
    </source>
</evidence>
<accession>A0ABU6CM67</accession>
<dbReference type="RefSeq" id="WP_324774277.1">
    <property type="nucleotide sequence ID" value="NZ_BAAATS010000028.1"/>
</dbReference>
<evidence type="ECO:0000256" key="3">
    <source>
        <dbReference type="ARBA" id="ARBA00023163"/>
    </source>
</evidence>
<feature type="DNA-binding region" description="H-T-H motif" evidence="4">
    <location>
        <begin position="59"/>
        <end position="78"/>
    </location>
</feature>
<evidence type="ECO:0000256" key="1">
    <source>
        <dbReference type="ARBA" id="ARBA00023015"/>
    </source>
</evidence>
<dbReference type="PANTHER" id="PTHR30055:SF151">
    <property type="entry name" value="TRANSCRIPTIONAL REGULATORY PROTEIN"/>
    <property type="match status" value="1"/>
</dbReference>
<keyword evidence="3" id="KW-0804">Transcription</keyword>
<keyword evidence="1" id="KW-0805">Transcription regulation</keyword>
<dbReference type="Proteomes" id="UP001352223">
    <property type="component" value="Unassembled WGS sequence"/>
</dbReference>
<evidence type="ECO:0000313" key="6">
    <source>
        <dbReference type="EMBL" id="MEB3965742.1"/>
    </source>
</evidence>
<dbReference type="SUPFAM" id="SSF48498">
    <property type="entry name" value="Tetracyclin repressor-like, C-terminal domain"/>
    <property type="match status" value="1"/>
</dbReference>
<dbReference type="SUPFAM" id="SSF46689">
    <property type="entry name" value="Homeodomain-like"/>
    <property type="match status" value="1"/>
</dbReference>
<dbReference type="InterPro" id="IPR009057">
    <property type="entry name" value="Homeodomain-like_sf"/>
</dbReference>
<dbReference type="EMBL" id="JAOZYB010000336">
    <property type="protein sequence ID" value="MEB3965742.1"/>
    <property type="molecule type" value="Genomic_DNA"/>
</dbReference>
<keyword evidence="2 4" id="KW-0238">DNA-binding</keyword>
<reference evidence="6 7" key="1">
    <citation type="submission" date="2022-10" db="EMBL/GenBank/DDBJ databases">
        <authorList>
            <person name="Xie J."/>
            <person name="Shen N."/>
        </authorList>
    </citation>
    <scope>NUCLEOTIDE SEQUENCE [LARGE SCALE GENOMIC DNA]</scope>
    <source>
        <strain evidence="6 7">DSM 41681</strain>
    </source>
</reference>
<evidence type="ECO:0000256" key="4">
    <source>
        <dbReference type="PROSITE-ProRule" id="PRU00335"/>
    </source>
</evidence>
<dbReference type="PANTHER" id="PTHR30055">
    <property type="entry name" value="HTH-TYPE TRANSCRIPTIONAL REGULATOR RUTR"/>
    <property type="match status" value="1"/>
</dbReference>
<name>A0ABU6CM67_9ACTN</name>
<proteinExistence type="predicted"/>
<dbReference type="Gene3D" id="1.10.357.10">
    <property type="entry name" value="Tetracycline Repressor, domain 2"/>
    <property type="match status" value="1"/>
</dbReference>
<evidence type="ECO:0000256" key="2">
    <source>
        <dbReference type="ARBA" id="ARBA00023125"/>
    </source>
</evidence>
<dbReference type="PROSITE" id="PS50977">
    <property type="entry name" value="HTH_TETR_2"/>
    <property type="match status" value="1"/>
</dbReference>
<evidence type="ECO:0000259" key="5">
    <source>
        <dbReference type="PROSITE" id="PS50977"/>
    </source>
</evidence>
<dbReference type="Pfam" id="PF02909">
    <property type="entry name" value="TetR_C_1"/>
    <property type="match status" value="1"/>
</dbReference>
<gene>
    <name evidence="6" type="ORF">OKJ48_36800</name>
</gene>
<dbReference type="InterPro" id="IPR050109">
    <property type="entry name" value="HTH-type_TetR-like_transc_reg"/>
</dbReference>
<dbReference type="InterPro" id="IPR004111">
    <property type="entry name" value="Repressor_TetR_C"/>
</dbReference>
<sequence>MANRRAPGRDETRDEWAAKIAALSEPSGTERAEKAPITVGRIMSAAFELVESEGFEALTMRRVAAALRTGPASLYAHVRNKAELDELLISDLCARVPVPVPDPERWTEQMLDICRALRDEYLRYPGISRAALAAAPNSLDALRLSEGMLTVLLTAGVAPQPAAWAIDAAFLYVSAYCFEASLRHHAESGVDQRVLDRDALAERYRMLPSDTFPSTVAHIYELTSGEEHERFEFTLRALLGGLTPGPPRAS</sequence>
<protein>
    <submittedName>
        <fullName evidence="6">TetR/AcrR family transcriptional regulator</fullName>
    </submittedName>
</protein>